<evidence type="ECO:0000313" key="2">
    <source>
        <dbReference type="Proteomes" id="UP001049518"/>
    </source>
</evidence>
<dbReference type="EMBL" id="CP059572">
    <property type="protein sequence ID" value="QXJ21232.1"/>
    <property type="molecule type" value="Genomic_DNA"/>
</dbReference>
<dbReference type="InterPro" id="IPR016181">
    <property type="entry name" value="Acyl_CoA_acyltransferase"/>
</dbReference>
<dbReference type="InterPro" id="IPR027365">
    <property type="entry name" value="GNAT_acetyltra_YdfB-like"/>
</dbReference>
<accession>A0ABX8QU22</accession>
<dbReference type="Proteomes" id="UP001049518">
    <property type="component" value="Chromosome"/>
</dbReference>
<keyword evidence="2" id="KW-1185">Reference proteome</keyword>
<dbReference type="SUPFAM" id="SSF55729">
    <property type="entry name" value="Acyl-CoA N-acyltransferases (Nat)"/>
    <property type="match status" value="1"/>
</dbReference>
<evidence type="ECO:0000313" key="1">
    <source>
        <dbReference type="EMBL" id="QXJ21232.1"/>
    </source>
</evidence>
<dbReference type="Pfam" id="PF12746">
    <property type="entry name" value="GNAT_acetyltran"/>
    <property type="match status" value="1"/>
</dbReference>
<reference evidence="1" key="1">
    <citation type="submission" date="2020-07" db="EMBL/GenBank/DDBJ databases">
        <authorList>
            <person name="Tarantini F.S."/>
            <person name="Hong K.W."/>
            <person name="Chan K.G."/>
        </authorList>
    </citation>
    <scope>NUCLEOTIDE SEQUENCE</scope>
    <source>
        <strain evidence="1">32-07</strain>
    </source>
</reference>
<proteinExistence type="predicted"/>
<name>A0ABX8QU22_9ACTN</name>
<organism evidence="1 2">
    <name type="scientific">Actinomadura graeca</name>
    <dbReference type="NCBI Taxonomy" id="2750812"/>
    <lineage>
        <taxon>Bacteria</taxon>
        <taxon>Bacillati</taxon>
        <taxon>Actinomycetota</taxon>
        <taxon>Actinomycetes</taxon>
        <taxon>Streptosporangiales</taxon>
        <taxon>Thermomonosporaceae</taxon>
        <taxon>Actinomadura</taxon>
    </lineage>
</organism>
<sequence length="248" mass="26692">MLDPVSPDRYATLAPLFGPSYPNLAFVHAALEGRIPARAWARHEGDEVSACLIATRSHFCFAAGDLTTDLMDGIYALLRDRPPVTLVYPADQGVAPAAGFGKAERIQFSRAEPGGAAPAPPEGFELVRIDERLFEKLNWRDMVLSIFGSAEGYVKHGYGFCLVQDGRVAAEGHGVVGGGLVELGGFTHPHYRRRNLYAAMSAQIIGYGAEHGLRPVLSCLAGNAASVAVARRIGLTRDFRYEVAVVEP</sequence>
<dbReference type="Gene3D" id="3.40.630.30">
    <property type="match status" value="1"/>
</dbReference>
<protein>
    <submittedName>
        <fullName evidence="1">GNAT family N-acetyltransferase</fullName>
    </submittedName>
</protein>
<gene>
    <name evidence="1" type="ORF">AGRA3207_002068</name>
</gene>
<dbReference type="RefSeq" id="WP_231334375.1">
    <property type="nucleotide sequence ID" value="NZ_CP059572.1"/>
</dbReference>